<dbReference type="EMBL" id="UINC01116062">
    <property type="protein sequence ID" value="SVC87546.1"/>
    <property type="molecule type" value="Genomic_DNA"/>
</dbReference>
<name>A0A382QQ29_9ZZZZ</name>
<organism evidence="1">
    <name type="scientific">marine metagenome</name>
    <dbReference type="NCBI Taxonomy" id="408172"/>
    <lineage>
        <taxon>unclassified sequences</taxon>
        <taxon>metagenomes</taxon>
        <taxon>ecological metagenomes</taxon>
    </lineage>
</organism>
<feature type="non-terminal residue" evidence="1">
    <location>
        <position position="31"/>
    </location>
</feature>
<reference evidence="1" key="1">
    <citation type="submission" date="2018-05" db="EMBL/GenBank/DDBJ databases">
        <authorList>
            <person name="Lanie J.A."/>
            <person name="Ng W.-L."/>
            <person name="Kazmierczak K.M."/>
            <person name="Andrzejewski T.M."/>
            <person name="Davidsen T.M."/>
            <person name="Wayne K.J."/>
            <person name="Tettelin H."/>
            <person name="Glass J.I."/>
            <person name="Rusch D."/>
            <person name="Podicherti R."/>
            <person name="Tsui H.-C.T."/>
            <person name="Winkler M.E."/>
        </authorList>
    </citation>
    <scope>NUCLEOTIDE SEQUENCE</scope>
</reference>
<gene>
    <name evidence="1" type="ORF">METZ01_LOCUS340400</name>
</gene>
<evidence type="ECO:0000313" key="1">
    <source>
        <dbReference type="EMBL" id="SVC87546.1"/>
    </source>
</evidence>
<proteinExistence type="predicted"/>
<dbReference type="AlphaFoldDB" id="A0A382QQ29"/>
<accession>A0A382QQ29</accession>
<protein>
    <submittedName>
        <fullName evidence="1">Uncharacterized protein</fullName>
    </submittedName>
</protein>
<sequence>MTCRRMNYLSIASRGLTHLIRIFIAKLAHLY</sequence>